<dbReference type="PANTHER" id="PTHR36172">
    <property type="match status" value="1"/>
</dbReference>
<name>D6TZK1_KTERA</name>
<gene>
    <name evidence="2" type="ORF">Krac_2761</name>
</gene>
<reference evidence="2 3" key="1">
    <citation type="journal article" date="2011" name="Stand. Genomic Sci.">
        <title>Non-contiguous finished genome sequence and contextual data of the filamentous soil bacterium Ktedonobacter racemifer type strain (SOSP1-21).</title>
        <authorList>
            <person name="Chang Y.J."/>
            <person name="Land M."/>
            <person name="Hauser L."/>
            <person name="Chertkov O."/>
            <person name="Del Rio T.G."/>
            <person name="Nolan M."/>
            <person name="Copeland A."/>
            <person name="Tice H."/>
            <person name="Cheng J.F."/>
            <person name="Lucas S."/>
            <person name="Han C."/>
            <person name="Goodwin L."/>
            <person name="Pitluck S."/>
            <person name="Ivanova N."/>
            <person name="Ovchinikova G."/>
            <person name="Pati A."/>
            <person name="Chen A."/>
            <person name="Palaniappan K."/>
            <person name="Mavromatis K."/>
            <person name="Liolios K."/>
            <person name="Brettin T."/>
            <person name="Fiebig A."/>
            <person name="Rohde M."/>
            <person name="Abt B."/>
            <person name="Goker M."/>
            <person name="Detter J.C."/>
            <person name="Woyke T."/>
            <person name="Bristow J."/>
            <person name="Eisen J.A."/>
            <person name="Markowitz V."/>
            <person name="Hugenholtz P."/>
            <person name="Kyrpides N.C."/>
            <person name="Klenk H.P."/>
            <person name="Lapidus A."/>
        </authorList>
    </citation>
    <scope>NUCLEOTIDE SEQUENCE [LARGE SCALE GENOMIC DNA]</scope>
    <source>
        <strain evidence="3">DSM 44963</strain>
    </source>
</reference>
<dbReference type="AlphaFoldDB" id="D6TZK1"/>
<dbReference type="InterPro" id="IPR041718">
    <property type="entry name" value="IS607_transposase-like"/>
</dbReference>
<dbReference type="InParanoid" id="D6TZK1"/>
<dbReference type="GO" id="GO:0000150">
    <property type="term" value="F:DNA strand exchange activity"/>
    <property type="evidence" value="ECO:0007669"/>
    <property type="project" value="InterPro"/>
</dbReference>
<dbReference type="InterPro" id="IPR036162">
    <property type="entry name" value="Resolvase-like_N_sf"/>
</dbReference>
<dbReference type="SUPFAM" id="SSF53041">
    <property type="entry name" value="Resolvase-like"/>
    <property type="match status" value="1"/>
</dbReference>
<dbReference type="Pfam" id="PF13411">
    <property type="entry name" value="MerR_1"/>
    <property type="match status" value="1"/>
</dbReference>
<dbReference type="eggNOG" id="COG2452">
    <property type="taxonomic scope" value="Bacteria"/>
</dbReference>
<dbReference type="GO" id="GO:0006355">
    <property type="term" value="P:regulation of DNA-templated transcription"/>
    <property type="evidence" value="ECO:0007669"/>
    <property type="project" value="InterPro"/>
</dbReference>
<evidence type="ECO:0000259" key="1">
    <source>
        <dbReference type="PROSITE" id="PS51736"/>
    </source>
</evidence>
<comment type="caution">
    <text evidence="2">The sequence shown here is derived from an EMBL/GenBank/DDBJ whole genome shotgun (WGS) entry which is preliminary data.</text>
</comment>
<dbReference type="PROSITE" id="PS51736">
    <property type="entry name" value="RECOMBINASES_3"/>
    <property type="match status" value="1"/>
</dbReference>
<dbReference type="PANTHER" id="PTHR36172:SF1">
    <property type="entry name" value="RESOLVASE-RELATED"/>
    <property type="match status" value="1"/>
</dbReference>
<dbReference type="FunFam" id="3.40.50.1390:FF:000002">
    <property type="entry name" value="ORF1 in transposon ISC1904"/>
    <property type="match status" value="1"/>
</dbReference>
<dbReference type="Gene3D" id="1.10.287.2170">
    <property type="match status" value="1"/>
</dbReference>
<sequence>MLMEHTYSPREFGKLIGKSVNTLQKWDRKGILHAYRSPTNRRYYTHEQYLHYRGLVSSDQGLTIAYTRVSSPAQKADLIHQKNALRAYCQEHALRVDQWVEDIGSALNYKRKGFNQVIEQIELGQVKRLIIGYEDRFVRFGYDWFESFCQRHGTHIIVVNGEELSPEQELVRDLLAIVTVFSARLHGLRSHKNAIRAAALRKDVPDDEGAQDQAPSHP</sequence>
<dbReference type="GO" id="GO:0003677">
    <property type="term" value="F:DNA binding"/>
    <property type="evidence" value="ECO:0007669"/>
    <property type="project" value="InterPro"/>
</dbReference>
<dbReference type="InterPro" id="IPR009061">
    <property type="entry name" value="DNA-bd_dom_put_sf"/>
</dbReference>
<dbReference type="Gene3D" id="1.10.1660.10">
    <property type="match status" value="1"/>
</dbReference>
<dbReference type="InterPro" id="IPR048046">
    <property type="entry name" value="Transpos_IS607"/>
</dbReference>
<protein>
    <submittedName>
        <fullName evidence="2">Resolvase domain protein</fullName>
    </submittedName>
</protein>
<dbReference type="InterPro" id="IPR006119">
    <property type="entry name" value="Resolv_N"/>
</dbReference>
<dbReference type="EMBL" id="ADVG01000004">
    <property type="protein sequence ID" value="EFH81991.1"/>
    <property type="molecule type" value="Genomic_DNA"/>
</dbReference>
<dbReference type="CDD" id="cd03769">
    <property type="entry name" value="SR_IS607_transposase_like"/>
    <property type="match status" value="1"/>
</dbReference>
<dbReference type="InterPro" id="IPR051491">
    <property type="entry name" value="Recombinase/Transposase-rel"/>
</dbReference>
<feature type="domain" description="Resolvase/invertase-type recombinase catalytic" evidence="1">
    <location>
        <begin position="62"/>
        <end position="205"/>
    </location>
</feature>
<evidence type="ECO:0000313" key="2">
    <source>
        <dbReference type="EMBL" id="EFH81991.1"/>
    </source>
</evidence>
<proteinExistence type="predicted"/>
<evidence type="ECO:0000313" key="3">
    <source>
        <dbReference type="Proteomes" id="UP000004508"/>
    </source>
</evidence>
<dbReference type="Gene3D" id="3.40.50.1390">
    <property type="entry name" value="Resolvase, N-terminal catalytic domain"/>
    <property type="match status" value="1"/>
</dbReference>
<dbReference type="SMART" id="SM00857">
    <property type="entry name" value="Resolvase"/>
    <property type="match status" value="1"/>
</dbReference>
<dbReference type="SUPFAM" id="SSF46955">
    <property type="entry name" value="Putative DNA-binding domain"/>
    <property type="match status" value="1"/>
</dbReference>
<dbReference type="FunCoup" id="D6TZK1">
    <property type="interactions" value="37"/>
</dbReference>
<dbReference type="NCBIfam" id="NF033518">
    <property type="entry name" value="transpos_IS607"/>
    <property type="match status" value="1"/>
</dbReference>
<dbReference type="Pfam" id="PF00239">
    <property type="entry name" value="Resolvase"/>
    <property type="match status" value="1"/>
</dbReference>
<keyword evidence="3" id="KW-1185">Reference proteome</keyword>
<dbReference type="InterPro" id="IPR000551">
    <property type="entry name" value="MerR-type_HTH_dom"/>
</dbReference>
<accession>D6TZK1</accession>
<organism evidence="2 3">
    <name type="scientific">Ktedonobacter racemifer DSM 44963</name>
    <dbReference type="NCBI Taxonomy" id="485913"/>
    <lineage>
        <taxon>Bacteria</taxon>
        <taxon>Bacillati</taxon>
        <taxon>Chloroflexota</taxon>
        <taxon>Ktedonobacteria</taxon>
        <taxon>Ktedonobacterales</taxon>
        <taxon>Ktedonobacteraceae</taxon>
        <taxon>Ktedonobacter</taxon>
    </lineage>
</organism>
<dbReference type="Proteomes" id="UP000004508">
    <property type="component" value="Unassembled WGS sequence"/>
</dbReference>